<feature type="domain" description="STB6-like N-terminal" evidence="3">
    <location>
        <begin position="64"/>
        <end position="202"/>
    </location>
</feature>
<dbReference type="AlphaFoldDB" id="A0A9P8CE51"/>
<dbReference type="InterPro" id="IPR038919">
    <property type="entry name" value="STB2/STB2"/>
</dbReference>
<keyword evidence="1" id="KW-0175">Coiled coil</keyword>
<dbReference type="EMBL" id="MU253988">
    <property type="protein sequence ID" value="KAG9243315.1"/>
    <property type="molecule type" value="Genomic_DNA"/>
</dbReference>
<dbReference type="Pfam" id="PF25995">
    <property type="entry name" value="STB6_N"/>
    <property type="match status" value="1"/>
</dbReference>
<dbReference type="GO" id="GO:0070822">
    <property type="term" value="C:Sin3-type complex"/>
    <property type="evidence" value="ECO:0007669"/>
    <property type="project" value="TreeGrafter"/>
</dbReference>
<dbReference type="Proteomes" id="UP000887226">
    <property type="component" value="Unassembled WGS sequence"/>
</dbReference>
<evidence type="ECO:0000256" key="1">
    <source>
        <dbReference type="SAM" id="Coils"/>
    </source>
</evidence>
<reference evidence="4" key="1">
    <citation type="journal article" date="2021" name="IMA Fungus">
        <title>Genomic characterization of three marine fungi, including Emericellopsis atlantica sp. nov. with signatures of a generalist lifestyle and marine biomass degradation.</title>
        <authorList>
            <person name="Hagestad O.C."/>
            <person name="Hou L."/>
            <person name="Andersen J.H."/>
            <person name="Hansen E.H."/>
            <person name="Altermark B."/>
            <person name="Li C."/>
            <person name="Kuhnert E."/>
            <person name="Cox R.J."/>
            <person name="Crous P.W."/>
            <person name="Spatafora J.W."/>
            <person name="Lail K."/>
            <person name="Amirebrahimi M."/>
            <person name="Lipzen A."/>
            <person name="Pangilinan J."/>
            <person name="Andreopoulos W."/>
            <person name="Hayes R.D."/>
            <person name="Ng V."/>
            <person name="Grigoriev I.V."/>
            <person name="Jackson S.A."/>
            <person name="Sutton T.D.S."/>
            <person name="Dobson A.D.W."/>
            <person name="Rama T."/>
        </authorList>
    </citation>
    <scope>NUCLEOTIDE SEQUENCE</scope>
    <source>
        <strain evidence="4">TRa3180A</strain>
    </source>
</reference>
<organism evidence="4 5">
    <name type="scientific">Calycina marina</name>
    <dbReference type="NCBI Taxonomy" id="1763456"/>
    <lineage>
        <taxon>Eukaryota</taxon>
        <taxon>Fungi</taxon>
        <taxon>Dikarya</taxon>
        <taxon>Ascomycota</taxon>
        <taxon>Pezizomycotina</taxon>
        <taxon>Leotiomycetes</taxon>
        <taxon>Helotiales</taxon>
        <taxon>Pezizellaceae</taxon>
        <taxon>Calycina</taxon>
    </lineage>
</organism>
<feature type="region of interest" description="Disordered" evidence="2">
    <location>
        <begin position="458"/>
        <end position="505"/>
    </location>
</feature>
<proteinExistence type="predicted"/>
<accession>A0A9P8CE51</accession>
<evidence type="ECO:0000313" key="4">
    <source>
        <dbReference type="EMBL" id="KAG9243315.1"/>
    </source>
</evidence>
<dbReference type="InterPro" id="IPR059025">
    <property type="entry name" value="STB6_N"/>
</dbReference>
<dbReference type="PANTHER" id="PTHR31011">
    <property type="entry name" value="PROTEIN STB2-RELATED"/>
    <property type="match status" value="1"/>
</dbReference>
<feature type="coiled-coil region" evidence="1">
    <location>
        <begin position="849"/>
        <end position="876"/>
    </location>
</feature>
<keyword evidence="5" id="KW-1185">Reference proteome</keyword>
<feature type="compositionally biased region" description="Basic and acidic residues" evidence="2">
    <location>
        <begin position="471"/>
        <end position="483"/>
    </location>
</feature>
<evidence type="ECO:0000313" key="5">
    <source>
        <dbReference type="Proteomes" id="UP000887226"/>
    </source>
</evidence>
<sequence>MASRLNPPSAYGLNIHREEALTLERTTSQKGAIPKALKAVPSNIYSAREADAPQRKLASMQHCRFVFADPIAFRFIEADSATVVVERHTTLQGYELYIIEQWVCSRKHPTFVIAAYTGDLNHYINVGVLDVPADEEDWSPQLRLWFKASSESQARPTETPLGMLMVTNLSSFPSALTVISVPEGDVKKHRNDFVVNENLKRLGCSGRSGMSLAAPAGATQAKFSQLYKTSDRVPHYEAVAELVRMAQIALITFGKLEEMYLDGLLCDMTEKGISDWWTEIGSEFYNTEPTDGVLGPTTVAALLGTLMGARNRLNYLNAPVPKDAFDRDGMLRGIKYFQKNQKLHRSGILDRHTLSRLHNTTAKAAAGEGWAVPKAVKSTVAELSGKGGEMVMGMVGRDKAGIGDIETLDIDRFVPLVHGHTAKWLWLGKGKSSGHDEAKSKELPADMTFTKDDHGGYIWSNSRPDKHHAKDSRETRKADKERYSPNGIYSALPPGSATSMFDSPLDKDTQMRKTVIKSVTGKMNDASSRFGRIKDAVGLRGHSSKHSKDDGQDFENKMGQFSPNGSTILSQSPSVTQSPQQSVGKTFSWKNTPEGYQDGSPRIKSRISNRGLTESPLIESKANVAANGLPDEASEPKDLEAETQWNEQVKDIRRTLVAADPSIGGSVFDGGDLEGPVLVADRDRKSSQVLLRRRHSIPGLYHSHCDRHEAWWPRQMSFTDAEEAVLRWQPLVDAETKEYDDPWDSLQSHRYISKMFNHLFEKFSVLQNTTSLWVENQLGDVEDLDDQAAQDLETLQSKYFELRESHETINQTSQDLLGDERARLTELVRDIDVLGAKLEYEINALVSKVRDVEEGVAQFQASVEDLEARQDALKVQLNTETWCHWTIRTITGVGTPPYKSSARP</sequence>
<dbReference type="PANTHER" id="PTHR31011:SF2">
    <property type="entry name" value="PROTEIN STB2-RELATED"/>
    <property type="match status" value="1"/>
</dbReference>
<evidence type="ECO:0000256" key="2">
    <source>
        <dbReference type="SAM" id="MobiDB-lite"/>
    </source>
</evidence>
<dbReference type="OrthoDB" id="19806at2759"/>
<feature type="compositionally biased region" description="Basic and acidic residues" evidence="2">
    <location>
        <begin position="546"/>
        <end position="556"/>
    </location>
</feature>
<feature type="region of interest" description="Disordered" evidence="2">
    <location>
        <begin position="535"/>
        <end position="642"/>
    </location>
</feature>
<protein>
    <recommendedName>
        <fullName evidence="3">STB6-like N-terminal domain-containing protein</fullName>
    </recommendedName>
</protein>
<name>A0A9P8CE51_9HELO</name>
<feature type="compositionally biased region" description="Low complexity" evidence="2">
    <location>
        <begin position="570"/>
        <end position="583"/>
    </location>
</feature>
<comment type="caution">
    <text evidence="4">The sequence shown here is derived from an EMBL/GenBank/DDBJ whole genome shotgun (WGS) entry which is preliminary data.</text>
</comment>
<feature type="compositionally biased region" description="Polar residues" evidence="2">
    <location>
        <begin position="559"/>
        <end position="569"/>
    </location>
</feature>
<evidence type="ECO:0000259" key="3">
    <source>
        <dbReference type="Pfam" id="PF25995"/>
    </source>
</evidence>
<gene>
    <name evidence="4" type="ORF">BJ878DRAFT_124617</name>
</gene>